<organism evidence="5 6">
    <name type="scientific">Zasmidium cellare ATCC 36951</name>
    <dbReference type="NCBI Taxonomy" id="1080233"/>
    <lineage>
        <taxon>Eukaryota</taxon>
        <taxon>Fungi</taxon>
        <taxon>Dikarya</taxon>
        <taxon>Ascomycota</taxon>
        <taxon>Pezizomycotina</taxon>
        <taxon>Dothideomycetes</taxon>
        <taxon>Dothideomycetidae</taxon>
        <taxon>Mycosphaerellales</taxon>
        <taxon>Mycosphaerellaceae</taxon>
        <taxon>Zasmidium</taxon>
    </lineage>
</organism>
<dbReference type="Pfam" id="PF06985">
    <property type="entry name" value="HET"/>
    <property type="match status" value="1"/>
</dbReference>
<name>A0A6A6CKD7_ZASCE</name>
<evidence type="ECO:0000313" key="5">
    <source>
        <dbReference type="EMBL" id="KAF2167615.1"/>
    </source>
</evidence>
<dbReference type="PROSITE" id="PS50048">
    <property type="entry name" value="ZN2_CY6_FUNGAL_2"/>
    <property type="match status" value="1"/>
</dbReference>
<protein>
    <recommendedName>
        <fullName evidence="4">Zn(2)-C6 fungal-type domain-containing protein</fullName>
    </recommendedName>
</protein>
<keyword evidence="1" id="KW-0479">Metal-binding</keyword>
<dbReference type="GO" id="GO:0006351">
    <property type="term" value="P:DNA-templated transcription"/>
    <property type="evidence" value="ECO:0007669"/>
    <property type="project" value="InterPro"/>
</dbReference>
<dbReference type="AlphaFoldDB" id="A0A6A6CKD7"/>
<dbReference type="GO" id="GO:0008270">
    <property type="term" value="F:zinc ion binding"/>
    <property type="evidence" value="ECO:0007669"/>
    <property type="project" value="InterPro"/>
</dbReference>
<evidence type="ECO:0000256" key="1">
    <source>
        <dbReference type="ARBA" id="ARBA00022723"/>
    </source>
</evidence>
<proteinExistence type="predicted"/>
<dbReference type="Proteomes" id="UP000799537">
    <property type="component" value="Unassembled WGS sequence"/>
</dbReference>
<dbReference type="SMART" id="SM00066">
    <property type="entry name" value="GAL4"/>
    <property type="match status" value="1"/>
</dbReference>
<dbReference type="InterPro" id="IPR001138">
    <property type="entry name" value="Zn2Cys6_DnaBD"/>
</dbReference>
<dbReference type="GO" id="GO:0000981">
    <property type="term" value="F:DNA-binding transcription factor activity, RNA polymerase II-specific"/>
    <property type="evidence" value="ECO:0007669"/>
    <property type="project" value="InterPro"/>
</dbReference>
<keyword evidence="6" id="KW-1185">Reference proteome</keyword>
<dbReference type="CDD" id="cd00067">
    <property type="entry name" value="GAL4"/>
    <property type="match status" value="1"/>
</dbReference>
<evidence type="ECO:0000256" key="2">
    <source>
        <dbReference type="ARBA" id="ARBA00023242"/>
    </source>
</evidence>
<keyword evidence="2" id="KW-0539">Nucleus</keyword>
<dbReference type="InterPro" id="IPR052895">
    <property type="entry name" value="HetReg/Transcr_Mod"/>
</dbReference>
<evidence type="ECO:0000313" key="6">
    <source>
        <dbReference type="Proteomes" id="UP000799537"/>
    </source>
</evidence>
<dbReference type="RefSeq" id="XP_033668504.1">
    <property type="nucleotide sequence ID" value="XM_033812633.1"/>
</dbReference>
<dbReference type="CDD" id="cd12148">
    <property type="entry name" value="fungal_TF_MHR"/>
    <property type="match status" value="1"/>
</dbReference>
<feature type="domain" description="Zn(2)-C6 fungal-type" evidence="4">
    <location>
        <begin position="10"/>
        <end position="40"/>
    </location>
</feature>
<dbReference type="Pfam" id="PF04082">
    <property type="entry name" value="Fungal_trans"/>
    <property type="match status" value="1"/>
</dbReference>
<reference evidence="5" key="1">
    <citation type="journal article" date="2020" name="Stud. Mycol.">
        <title>101 Dothideomycetes genomes: a test case for predicting lifestyles and emergence of pathogens.</title>
        <authorList>
            <person name="Haridas S."/>
            <person name="Albert R."/>
            <person name="Binder M."/>
            <person name="Bloem J."/>
            <person name="Labutti K."/>
            <person name="Salamov A."/>
            <person name="Andreopoulos B."/>
            <person name="Baker S."/>
            <person name="Barry K."/>
            <person name="Bills G."/>
            <person name="Bluhm B."/>
            <person name="Cannon C."/>
            <person name="Castanera R."/>
            <person name="Culley D."/>
            <person name="Daum C."/>
            <person name="Ezra D."/>
            <person name="Gonzalez J."/>
            <person name="Henrissat B."/>
            <person name="Kuo A."/>
            <person name="Liang C."/>
            <person name="Lipzen A."/>
            <person name="Lutzoni F."/>
            <person name="Magnuson J."/>
            <person name="Mondo S."/>
            <person name="Nolan M."/>
            <person name="Ohm R."/>
            <person name="Pangilinan J."/>
            <person name="Park H.-J."/>
            <person name="Ramirez L."/>
            <person name="Alfaro M."/>
            <person name="Sun H."/>
            <person name="Tritt A."/>
            <person name="Yoshinaga Y."/>
            <person name="Zwiers L.-H."/>
            <person name="Turgeon B."/>
            <person name="Goodwin S."/>
            <person name="Spatafora J."/>
            <person name="Crous P."/>
            <person name="Grigoriev I."/>
        </authorList>
    </citation>
    <scope>NUCLEOTIDE SEQUENCE</scope>
    <source>
        <strain evidence="5">ATCC 36951</strain>
    </source>
</reference>
<dbReference type="Gene3D" id="4.10.240.10">
    <property type="entry name" value="Zn(2)-C6 fungal-type DNA-binding domain"/>
    <property type="match status" value="1"/>
</dbReference>
<gene>
    <name evidence="5" type="ORF">M409DRAFT_54199</name>
</gene>
<feature type="compositionally biased region" description="Polar residues" evidence="3">
    <location>
        <begin position="57"/>
        <end position="70"/>
    </location>
</feature>
<feature type="region of interest" description="Disordered" evidence="3">
    <location>
        <begin position="36"/>
        <end position="74"/>
    </location>
</feature>
<dbReference type="OrthoDB" id="3640777at2759"/>
<dbReference type="Pfam" id="PF00172">
    <property type="entry name" value="Zn_clus"/>
    <property type="match status" value="1"/>
</dbReference>
<dbReference type="PANTHER" id="PTHR24148">
    <property type="entry name" value="ANKYRIN REPEAT DOMAIN-CONTAINING PROTEIN 39 HOMOLOG-RELATED"/>
    <property type="match status" value="1"/>
</dbReference>
<dbReference type="SUPFAM" id="SSF57701">
    <property type="entry name" value="Zn2/Cys6 DNA-binding domain"/>
    <property type="match status" value="1"/>
</dbReference>
<dbReference type="InterPro" id="IPR010730">
    <property type="entry name" value="HET"/>
</dbReference>
<dbReference type="GeneID" id="54565905"/>
<dbReference type="PROSITE" id="PS00463">
    <property type="entry name" value="ZN2_CY6_FUNGAL_1"/>
    <property type="match status" value="1"/>
</dbReference>
<dbReference type="InterPro" id="IPR036864">
    <property type="entry name" value="Zn2-C6_fun-type_DNA-bd_sf"/>
</dbReference>
<dbReference type="PANTHER" id="PTHR24148:SF73">
    <property type="entry name" value="HET DOMAIN PROTEIN (AFU_ORTHOLOGUE AFUA_8G01020)"/>
    <property type="match status" value="1"/>
</dbReference>
<dbReference type="InterPro" id="IPR007219">
    <property type="entry name" value="XnlR_reg_dom"/>
</dbReference>
<accession>A0A6A6CKD7</accession>
<sequence>MVESGFAHRACRKCHSRKIRCDRRLPICRSCAENSRTCTYEPPSQPSASRRHRPEQRTSSVLPSPESTAEATAVADPEEVAIDRFAETTISFLDEDAFRRSLLPLSNIPPDHEIPEYVRVLVNGHEAMRTIAKAFFDHTSSWLPILSQARFFDSALTVFRQPSIETYFVCLCMSLHTEPLDDDTNARDTTRYRAVWKLFDELQMVPAHSAMALSVIQGRILMLAYEIGHGIFPNAFMGISSCVQLATVRGLKFDDLGLLEDQQQTLNMSFAREEEKRSWWAIYVLERIANFGRIQPRTLVPEPSLSTLLPSKDQEWRDGRVRYSGNVLGRPSSDVGGFAGNARAAYLLSCVYIYNADREKTKPHEEDEDCRIQLVNTIHAQLEVIKSLSEASTPIECTSSAICHCALIVLSRSRDLDDELLEPHEKINARKRVLGWTSAGAKRCRTNVGGAAAAAAASQILRAVMVFLAFYTVWRQRQEMPPYSDDPDLLSSVEWETAIKAFYNGLEATDGMYTGLPVGHIRLLTIQPGEQGDAIRCETAEHPLRKDLEYSALSYKWGSPPESHSIFLNGHRFPVRKNLWRFLHQARSRACSTLAGSLWIDAICIDQSNDQERARQVHMMPWIYRMAEQVVIWLGPAYESSDAAMDMFAKRPPEGRKGNLSSLVGKNAGIPIGLLCGRPYWRRLWVFQEVTLARKVSLMCGNRLVAGESFRRVLSPIEDYKEMVHCGLAQPLRAADSNEYRLIEDSPALSLLSQRHTRKDRLLLYELIQSTRHLRCAEPRDRVYALLGVATDSCGGIRVDYTIPLVALINNVLRSQWELQPPGRIDHVQREYLELLHIFGLSYSSASDLADGHGRFPCPSLDDRRRLLLVPTGTFLTLWWAEFYGHETAALLILELLDWDECLASAKAQGNEAAIRLLLSAAARSSRNEK</sequence>
<dbReference type="GO" id="GO:0003677">
    <property type="term" value="F:DNA binding"/>
    <property type="evidence" value="ECO:0007669"/>
    <property type="project" value="InterPro"/>
</dbReference>
<evidence type="ECO:0000259" key="4">
    <source>
        <dbReference type="PROSITE" id="PS50048"/>
    </source>
</evidence>
<evidence type="ECO:0000256" key="3">
    <source>
        <dbReference type="SAM" id="MobiDB-lite"/>
    </source>
</evidence>
<dbReference type="EMBL" id="ML993593">
    <property type="protein sequence ID" value="KAF2167615.1"/>
    <property type="molecule type" value="Genomic_DNA"/>
</dbReference>